<dbReference type="PANTHER" id="PTHR22538:SF0">
    <property type="entry name" value="CILIA- AND FLAGELLA-ASSOCIATED PROTEIN 74"/>
    <property type="match status" value="1"/>
</dbReference>
<name>A0ABM0Q4W9_GALVR</name>
<proteinExistence type="predicted"/>
<accession>A0ABM0Q4W9</accession>
<reference evidence="3" key="1">
    <citation type="submission" date="2025-08" db="UniProtKB">
        <authorList>
            <consortium name="RefSeq"/>
        </authorList>
    </citation>
    <scope>IDENTIFICATION</scope>
</reference>
<dbReference type="GeneID" id="103584062"/>
<dbReference type="RefSeq" id="XP_008563410.1">
    <property type="nucleotide sequence ID" value="XM_008565188.1"/>
</dbReference>
<gene>
    <name evidence="3" type="primary">LOC103584062</name>
</gene>
<sequence length="163" mass="18250">MEEAASLFPEQELLDTAALLEDERNKLEDPESEAEALSQAAPGCCRSVKEQATGAGHTKREAAAGDRARPSHLRESLGFLDKMREDKELFIQKMRGELRSCRQRMDLIRRQQEHVAAEIAVEREASNTAAVGRLQATSRRLIMELGNEKDLQSKVTAMLKESE</sequence>
<dbReference type="Proteomes" id="UP000694923">
    <property type="component" value="Unplaced"/>
</dbReference>
<feature type="region of interest" description="Disordered" evidence="1">
    <location>
        <begin position="20"/>
        <end position="70"/>
    </location>
</feature>
<evidence type="ECO:0000256" key="1">
    <source>
        <dbReference type="SAM" id="MobiDB-lite"/>
    </source>
</evidence>
<dbReference type="PANTHER" id="PTHR22538">
    <property type="entry name" value="CILIA- AND FLAGELLA-ASSOCIATED PROTEIN 74"/>
    <property type="match status" value="1"/>
</dbReference>
<evidence type="ECO:0000313" key="2">
    <source>
        <dbReference type="Proteomes" id="UP000694923"/>
    </source>
</evidence>
<feature type="compositionally biased region" description="Basic and acidic residues" evidence="1">
    <location>
        <begin position="58"/>
        <end position="70"/>
    </location>
</feature>
<organism evidence="2 3">
    <name type="scientific">Galeopterus variegatus</name>
    <name type="common">Malayan flying lemur</name>
    <name type="synonym">Cynocephalus variegatus</name>
    <dbReference type="NCBI Taxonomy" id="482537"/>
    <lineage>
        <taxon>Eukaryota</taxon>
        <taxon>Metazoa</taxon>
        <taxon>Chordata</taxon>
        <taxon>Craniata</taxon>
        <taxon>Vertebrata</taxon>
        <taxon>Euteleostomi</taxon>
        <taxon>Mammalia</taxon>
        <taxon>Eutheria</taxon>
        <taxon>Euarchontoglires</taxon>
        <taxon>Dermoptera</taxon>
        <taxon>Cynocephalidae</taxon>
        <taxon>Galeopterus</taxon>
    </lineage>
</organism>
<keyword evidence="2" id="KW-1185">Reference proteome</keyword>
<evidence type="ECO:0000313" key="3">
    <source>
        <dbReference type="RefSeq" id="XP_008563410.1"/>
    </source>
</evidence>
<protein>
    <submittedName>
        <fullName evidence="3">Uncharacterized protein KIAA1751-like</fullName>
    </submittedName>
</protein>